<dbReference type="EMBL" id="CP012752">
    <property type="protein sequence ID" value="ALG06983.1"/>
    <property type="molecule type" value="Genomic_DNA"/>
</dbReference>
<evidence type="ECO:0000259" key="2">
    <source>
        <dbReference type="Pfam" id="PF13581"/>
    </source>
</evidence>
<dbReference type="Pfam" id="PF13581">
    <property type="entry name" value="HATPase_c_2"/>
    <property type="match status" value="1"/>
</dbReference>
<reference evidence="3 4" key="1">
    <citation type="submission" date="2015-07" db="EMBL/GenBank/DDBJ databases">
        <title>Genome sequencing of Kibdelosporangium phytohabitans.</title>
        <authorList>
            <person name="Qin S."/>
            <person name="Xing K."/>
        </authorList>
    </citation>
    <scope>NUCLEOTIDE SEQUENCE [LARGE SCALE GENOMIC DNA]</scope>
    <source>
        <strain evidence="3 4">KLBMP1111</strain>
    </source>
</reference>
<sequence>MLDGPGARLTAWRDGLPSFAADAVAASDLTQPHIYTQLRAAPDQAAIARRRITSWTRAIGLPELMVQDITLAGDEALSNAVEHAYRGADGMVILFAALTPMGTAARLIVSDRGHWQPPAADPGFRGRGLAMMEQLSDEFRLIHTTSGTTVVLRWSLPAGRT</sequence>
<dbReference type="InterPro" id="IPR050267">
    <property type="entry name" value="Anti-sigma-factor_SerPK"/>
</dbReference>
<dbReference type="GO" id="GO:0004674">
    <property type="term" value="F:protein serine/threonine kinase activity"/>
    <property type="evidence" value="ECO:0007669"/>
    <property type="project" value="UniProtKB-KW"/>
</dbReference>
<keyword evidence="1" id="KW-0723">Serine/threonine-protein kinase</keyword>
<keyword evidence="4" id="KW-1185">Reference proteome</keyword>
<evidence type="ECO:0000256" key="1">
    <source>
        <dbReference type="ARBA" id="ARBA00022527"/>
    </source>
</evidence>
<dbReference type="SUPFAM" id="SSF55874">
    <property type="entry name" value="ATPase domain of HSP90 chaperone/DNA topoisomerase II/histidine kinase"/>
    <property type="match status" value="1"/>
</dbReference>
<dbReference type="PANTHER" id="PTHR35526">
    <property type="entry name" value="ANTI-SIGMA-F FACTOR RSBW-RELATED"/>
    <property type="match status" value="1"/>
</dbReference>
<keyword evidence="1" id="KW-0808">Transferase</keyword>
<dbReference type="AlphaFoldDB" id="A0A0N7F2W7"/>
<gene>
    <name evidence="3" type="ORF">AOZ06_08640</name>
</gene>
<protein>
    <recommendedName>
        <fullName evidence="2">Histidine kinase/HSP90-like ATPase domain-containing protein</fullName>
    </recommendedName>
</protein>
<dbReference type="Proteomes" id="UP000063699">
    <property type="component" value="Chromosome"/>
</dbReference>
<dbReference type="InterPro" id="IPR003594">
    <property type="entry name" value="HATPase_dom"/>
</dbReference>
<dbReference type="InterPro" id="IPR036890">
    <property type="entry name" value="HATPase_C_sf"/>
</dbReference>
<name>A0A0N7F2W7_9PSEU</name>
<proteinExistence type="predicted"/>
<dbReference type="CDD" id="cd16936">
    <property type="entry name" value="HATPase_RsbW-like"/>
    <property type="match status" value="1"/>
</dbReference>
<organism evidence="3 4">
    <name type="scientific">Kibdelosporangium phytohabitans</name>
    <dbReference type="NCBI Taxonomy" id="860235"/>
    <lineage>
        <taxon>Bacteria</taxon>
        <taxon>Bacillati</taxon>
        <taxon>Actinomycetota</taxon>
        <taxon>Actinomycetes</taxon>
        <taxon>Pseudonocardiales</taxon>
        <taxon>Pseudonocardiaceae</taxon>
        <taxon>Kibdelosporangium</taxon>
    </lineage>
</organism>
<evidence type="ECO:0000313" key="3">
    <source>
        <dbReference type="EMBL" id="ALG06983.1"/>
    </source>
</evidence>
<dbReference type="Gene3D" id="3.30.565.10">
    <property type="entry name" value="Histidine kinase-like ATPase, C-terminal domain"/>
    <property type="match status" value="1"/>
</dbReference>
<dbReference type="RefSeq" id="WP_054288954.1">
    <property type="nucleotide sequence ID" value="NZ_CP012752.1"/>
</dbReference>
<dbReference type="STRING" id="860235.AOZ06_08640"/>
<dbReference type="KEGG" id="kphy:AOZ06_08640"/>
<accession>A0A0N7F2W7</accession>
<keyword evidence="1" id="KW-0418">Kinase</keyword>
<dbReference type="PANTHER" id="PTHR35526:SF3">
    <property type="entry name" value="ANTI-SIGMA-F FACTOR RSBW"/>
    <property type="match status" value="1"/>
</dbReference>
<feature type="domain" description="Histidine kinase/HSP90-like ATPase" evidence="2">
    <location>
        <begin position="39"/>
        <end position="154"/>
    </location>
</feature>
<dbReference type="OrthoDB" id="5182724at2"/>
<evidence type="ECO:0000313" key="4">
    <source>
        <dbReference type="Proteomes" id="UP000063699"/>
    </source>
</evidence>